<dbReference type="Pfam" id="PF07676">
    <property type="entry name" value="PD40"/>
    <property type="match status" value="2"/>
</dbReference>
<dbReference type="EMBL" id="LR861803">
    <property type="protein sequence ID" value="CAD1787421.1"/>
    <property type="molecule type" value="Genomic_DNA"/>
</dbReference>
<evidence type="ECO:0000313" key="2">
    <source>
        <dbReference type="EMBL" id="CAD0313766.1"/>
    </source>
</evidence>
<gene>
    <name evidence="3" type="ORF">XSP_000595</name>
</gene>
<feature type="domain" description="Peptidase S9 prolyl oligopeptidase catalytic" evidence="1">
    <location>
        <begin position="531"/>
        <end position="688"/>
    </location>
</feature>
<dbReference type="AlphaFoldDB" id="A0A8E4GCQ8"/>
<evidence type="ECO:0000313" key="3">
    <source>
        <dbReference type="EMBL" id="CAD1787421.1"/>
    </source>
</evidence>
<dbReference type="Pfam" id="PF00326">
    <property type="entry name" value="Peptidase_S9"/>
    <property type="match status" value="1"/>
</dbReference>
<dbReference type="SUPFAM" id="SSF53474">
    <property type="entry name" value="alpha/beta-Hydrolases"/>
    <property type="match status" value="1"/>
</dbReference>
<name>A0A8E4GCQ8_9XANT</name>
<dbReference type="GO" id="GO:0006508">
    <property type="term" value="P:proteolysis"/>
    <property type="evidence" value="ECO:0007669"/>
    <property type="project" value="InterPro"/>
</dbReference>
<organism evidence="3 4">
    <name type="scientific">Xanthomonas euroxanthea</name>
    <dbReference type="NCBI Taxonomy" id="2259622"/>
    <lineage>
        <taxon>Bacteria</taxon>
        <taxon>Pseudomonadati</taxon>
        <taxon>Pseudomonadota</taxon>
        <taxon>Gammaproteobacteria</taxon>
        <taxon>Lysobacterales</taxon>
        <taxon>Lysobacteraceae</taxon>
        <taxon>Xanthomonas</taxon>
    </lineage>
</organism>
<proteinExistence type="predicted"/>
<dbReference type="Gene3D" id="3.40.50.1820">
    <property type="entry name" value="alpha/beta hydrolase"/>
    <property type="match status" value="1"/>
</dbReference>
<dbReference type="InterPro" id="IPR001375">
    <property type="entry name" value="Peptidase_S9_cat"/>
</dbReference>
<dbReference type="Gene3D" id="2.120.10.30">
    <property type="entry name" value="TolB, C-terminal domain"/>
    <property type="match status" value="1"/>
</dbReference>
<evidence type="ECO:0000259" key="1">
    <source>
        <dbReference type="Pfam" id="PF00326"/>
    </source>
</evidence>
<sequence>MRRLPAAADVQAWPLSVAERSVCVRNQETWRLLLAGVLMTAGACVCHAQAVSPQRLLEVVDIGSPTLSPDGRSVAFRTEQAAVQRNTYDSVWYVQGLQDAAPRRVADGGVPLRDSAGGSLPAKVLWSPDGRWLYYRALIDGVIAVWRAAADGSGAEPVTHDAADVQEFSLDADGRVLRYRIGATRAQVLSAEQDEYAQGIRIDETVPLGQGLFRSGNVDGRLATQRFGSAWFDRTGLSAGVPARWMALDLATGATQVLADAQRPDAEPDVSALRGLVGDVWKSARAPQGGAVAVLSRVGDGSGQLSRPDVALSVLPGAHARKAVRCTAAACVGKAITAVQWRPGSAEVLFTITDPALGLAQSIHRWDPASGQVQLVVQGGGLINGGRDPSAHCGASATALVCVTADADRPPRLERIALDSGTRGVLFDPNAALAVDMANATPARLLQWTDTRGRHYSGQFFAARGHGDGQVPLFVTYYSCPGFVRGGVGDEWPLAALAQVGIAALCINQLPGYTMDAVERHGEGLAAVESAVALLSSQAGIDRRRVGMGGLSFGGAVTLWTVTESNLLAAASVANPVVSPSYYLFGSMKGEPFLKGLREMWGLGAPEQTPERWKALSPAFKLERIRAPILFQHSEQEYLYALDYLIPLLRAQRAELYVFANEPHQKFQPRHKLAVYARNVDWFRFWLQDYQDPAPEKAAQYARWRAIKAALPARGN</sequence>
<reference evidence="3 4" key="1">
    <citation type="submission" date="2020-07" db="EMBL/GenBank/DDBJ databases">
        <authorList>
            <person name="Teixeira M."/>
        </authorList>
    </citation>
    <scope>NUCLEOTIDE SEQUENCE [LARGE SCALE GENOMIC DNA]</scope>
    <source>
        <strain evidence="3">1</strain>
        <strain evidence="2">Xanthomonas sp. CPBF 367</strain>
    </source>
</reference>
<dbReference type="InterPro" id="IPR029058">
    <property type="entry name" value="AB_hydrolase_fold"/>
</dbReference>
<dbReference type="Proteomes" id="UP000515493">
    <property type="component" value="Chromosome"/>
</dbReference>
<dbReference type="InterPro" id="IPR011659">
    <property type="entry name" value="WD40"/>
</dbReference>
<dbReference type="InterPro" id="IPR011042">
    <property type="entry name" value="6-blade_b-propeller_TolB-like"/>
</dbReference>
<evidence type="ECO:0000313" key="4">
    <source>
        <dbReference type="Proteomes" id="UP000515493"/>
    </source>
</evidence>
<dbReference type="KEGG" id="xeu:XSP_000595"/>
<dbReference type="InterPro" id="IPR053536">
    <property type="entry name" value="Lasso_peptide_isopeptidase"/>
</dbReference>
<protein>
    <submittedName>
        <fullName evidence="3">Atxe2 family lasso peptide isopeptidase</fullName>
    </submittedName>
</protein>
<dbReference type="GO" id="GO:0008236">
    <property type="term" value="F:serine-type peptidase activity"/>
    <property type="evidence" value="ECO:0007669"/>
    <property type="project" value="InterPro"/>
</dbReference>
<dbReference type="SUPFAM" id="SSF82171">
    <property type="entry name" value="DPP6 N-terminal domain-like"/>
    <property type="match status" value="1"/>
</dbReference>
<dbReference type="NCBIfam" id="NF033523">
    <property type="entry name" value="lasso_peptidase"/>
    <property type="match status" value="1"/>
</dbReference>
<dbReference type="EMBL" id="LR824641">
    <property type="protein sequence ID" value="CAD0313766.1"/>
    <property type="molecule type" value="Genomic_DNA"/>
</dbReference>
<accession>A0A8E4GCQ8</accession>